<comment type="caution">
    <text evidence="1">The sequence shown here is derived from an EMBL/GenBank/DDBJ whole genome shotgun (WGS) entry which is preliminary data.</text>
</comment>
<gene>
    <name evidence="1" type="ORF">Rrhod_1761</name>
</gene>
<proteinExistence type="predicted"/>
<reference evidence="1 2" key="1">
    <citation type="journal article" date="2013" name="Genome Announc.">
        <title>Draft Genome Sequence of Rhodococcus rhodnii Strain LMG5362, a Symbiont of Rhodnius prolixus (Hemiptera, Reduviidae, Triatominae), the Principle Vector of Trypanosoma cruzi.</title>
        <authorList>
            <person name="Pachebat J.A."/>
            <person name="van Keulen G."/>
            <person name="Whitten M.M."/>
            <person name="Girdwood S."/>
            <person name="Del Sol R."/>
            <person name="Dyson P.J."/>
            <person name="Facey P.D."/>
        </authorList>
    </citation>
    <scope>NUCLEOTIDE SEQUENCE [LARGE SCALE GENOMIC DNA]</scope>
    <source>
        <strain evidence="1 2">LMG 5362</strain>
    </source>
</reference>
<protein>
    <submittedName>
        <fullName evidence="1">Uncharacterized protein</fullName>
    </submittedName>
</protein>
<name>R7WNH1_9NOCA</name>
<keyword evidence="2" id="KW-1185">Reference proteome</keyword>
<sequence length="41" mass="4700">MSKLHGPREHYWTHRFMSVCVAPSSPLDVVVVPLQLRGVLR</sequence>
<organism evidence="1 2">
    <name type="scientific">Rhodococcus rhodnii LMG 5362</name>
    <dbReference type="NCBI Taxonomy" id="1273125"/>
    <lineage>
        <taxon>Bacteria</taxon>
        <taxon>Bacillati</taxon>
        <taxon>Actinomycetota</taxon>
        <taxon>Actinomycetes</taxon>
        <taxon>Mycobacteriales</taxon>
        <taxon>Nocardiaceae</taxon>
        <taxon>Rhodococcus</taxon>
    </lineage>
</organism>
<dbReference type="Proteomes" id="UP000013525">
    <property type="component" value="Unassembled WGS sequence"/>
</dbReference>
<accession>R7WNH1</accession>
<evidence type="ECO:0000313" key="1">
    <source>
        <dbReference type="EMBL" id="EOM76848.1"/>
    </source>
</evidence>
<evidence type="ECO:0000313" key="2">
    <source>
        <dbReference type="Proteomes" id="UP000013525"/>
    </source>
</evidence>
<dbReference type="EMBL" id="APMY01000059">
    <property type="protein sequence ID" value="EOM76848.1"/>
    <property type="molecule type" value="Genomic_DNA"/>
</dbReference>
<dbReference type="AlphaFoldDB" id="R7WNH1"/>